<accession>A0A8H7KGF5</accession>
<dbReference type="AlphaFoldDB" id="A0A8H7KGF5"/>
<feature type="compositionally biased region" description="Basic residues" evidence="1">
    <location>
        <begin position="234"/>
        <end position="243"/>
    </location>
</feature>
<feature type="region of interest" description="Disordered" evidence="1">
    <location>
        <begin position="213"/>
        <end position="243"/>
    </location>
</feature>
<dbReference type="Proteomes" id="UP000629468">
    <property type="component" value="Unassembled WGS sequence"/>
</dbReference>
<comment type="caution">
    <text evidence="2">The sequence shown here is derived from an EMBL/GenBank/DDBJ whole genome shotgun (WGS) entry which is preliminary data.</text>
</comment>
<gene>
    <name evidence="2" type="ORF">Agabi119p4_5712</name>
</gene>
<sequence>MSGLTTLAGIVVLTGARNINTTKGNRDLYLNANIYVDNNYKDNPSTGLVHFFNHADIPFNIEPLYVMAAMHIAETPPSLPPQVLPEKFTLCDYAFIGEVNHLALLPAFPETDPCQRSYITASGIVSTADTNDRQFTIKCDQYLSLIKRVVPCTLSCTIPSTPRWEKTHIPQPNTPLTVSGTFDRINRNNDQVTTSFSITIDSLAFSPRGSIIQTTTAGPSSGSTKTGFSYAEMKKKRKHTDKE</sequence>
<evidence type="ECO:0000313" key="3">
    <source>
        <dbReference type="Proteomes" id="UP000629468"/>
    </source>
</evidence>
<name>A0A8H7KGF5_AGABI</name>
<proteinExistence type="predicted"/>
<evidence type="ECO:0000256" key="1">
    <source>
        <dbReference type="SAM" id="MobiDB-lite"/>
    </source>
</evidence>
<reference evidence="2 3" key="1">
    <citation type="journal article" name="Sci. Rep.">
        <title>Telomere-to-telomere assembled and centromere annotated genomes of the two main subspecies of the button mushroom Agaricus bisporus reveal especially polymorphic chromosome ends.</title>
        <authorList>
            <person name="Sonnenberg A.S.M."/>
            <person name="Sedaghat-Telgerd N."/>
            <person name="Lavrijssen B."/>
            <person name="Ohm R.A."/>
            <person name="Hendrickx P.M."/>
            <person name="Scholtmeijer K."/>
            <person name="Baars J.J.P."/>
            <person name="van Peer A."/>
        </authorList>
    </citation>
    <scope>NUCLEOTIDE SEQUENCE [LARGE SCALE GENOMIC DNA]</scope>
    <source>
        <strain evidence="2 3">H119_p4</strain>
    </source>
</reference>
<evidence type="ECO:0000313" key="2">
    <source>
        <dbReference type="EMBL" id="KAF7773545.1"/>
    </source>
</evidence>
<protein>
    <submittedName>
        <fullName evidence="2">Uncharacterized protein</fullName>
    </submittedName>
</protein>
<organism evidence="2 3">
    <name type="scientific">Agaricus bisporus var. burnettii</name>
    <dbReference type="NCBI Taxonomy" id="192524"/>
    <lineage>
        <taxon>Eukaryota</taxon>
        <taxon>Fungi</taxon>
        <taxon>Dikarya</taxon>
        <taxon>Basidiomycota</taxon>
        <taxon>Agaricomycotina</taxon>
        <taxon>Agaricomycetes</taxon>
        <taxon>Agaricomycetidae</taxon>
        <taxon>Agaricales</taxon>
        <taxon>Agaricineae</taxon>
        <taxon>Agaricaceae</taxon>
        <taxon>Agaricus</taxon>
    </lineage>
</organism>
<dbReference type="EMBL" id="JABXXO010000007">
    <property type="protein sequence ID" value="KAF7773545.1"/>
    <property type="molecule type" value="Genomic_DNA"/>
</dbReference>
<feature type="compositionally biased region" description="Polar residues" evidence="1">
    <location>
        <begin position="213"/>
        <end position="227"/>
    </location>
</feature>